<name>A0A0H2SLA0_9AGAM</name>
<dbReference type="InParanoid" id="A0A0H2SLA0"/>
<dbReference type="AlphaFoldDB" id="A0A0H2SLA0"/>
<keyword evidence="2" id="KW-1185">Reference proteome</keyword>
<accession>A0A0H2SLA0</accession>
<proteinExistence type="predicted"/>
<evidence type="ECO:0000313" key="2">
    <source>
        <dbReference type="Proteomes" id="UP000053477"/>
    </source>
</evidence>
<dbReference type="Proteomes" id="UP000053477">
    <property type="component" value="Unassembled WGS sequence"/>
</dbReference>
<reference evidence="1 2" key="1">
    <citation type="submission" date="2015-04" db="EMBL/GenBank/DDBJ databases">
        <title>Complete genome sequence of Schizopora paradoxa KUC8140, a cosmopolitan wood degrader in East Asia.</title>
        <authorList>
            <consortium name="DOE Joint Genome Institute"/>
            <person name="Min B."/>
            <person name="Park H."/>
            <person name="Jang Y."/>
            <person name="Kim J.-J."/>
            <person name="Kim K.H."/>
            <person name="Pangilinan J."/>
            <person name="Lipzen A."/>
            <person name="Riley R."/>
            <person name="Grigoriev I.V."/>
            <person name="Spatafora J.W."/>
            <person name="Choi I.-G."/>
        </authorList>
    </citation>
    <scope>NUCLEOTIDE SEQUENCE [LARGE SCALE GENOMIC DNA]</scope>
    <source>
        <strain evidence="1 2">KUC8140</strain>
    </source>
</reference>
<evidence type="ECO:0000313" key="1">
    <source>
        <dbReference type="EMBL" id="KLO17876.1"/>
    </source>
</evidence>
<sequence>MSATQTEQTQSNPMIFVCDTPGGSVRFENTSDTIFANLFLPLNDPDDPDRSDSPNDFSSIPWQFCDRLLRALRDPRFKPMDITFRDCSDMFRCVGDRRHDAWSEVEARPTCNASFPLVVLDGVLECMKAEMLSMVSRMPIEERYFKKLGHWIFQSGEEEDLQNMMLVHSSWHASVKRLVGYGVVSSARSLLKHVQNPTFDIEESESGGSMPSPQSIGQYVHFLGAFCSRIPNTRLAHLSLPEFSGLELSTIGNVLLSLVSLEDLAIEVGTRKRIFSSQATRAIAAIAEILHPALRSIRLYAKTFECDDPSNLLQPLNSLPKLQSVQLIYPDTPGTYASLPSIALSNALWSRDTCQRGSQFALSDVQIDCTSESSWADSTEFTERNMGAWLFAILRVANVVRFRIGVNCLVRRFDRSQRSQHNYTADPDLFAQMIGHWLKECSSARTLIFQGLPWARMEVFEYLQLYPCMLANVEELVVELSPLPLPITPSSHQWSCATDEDKELARETFSRDEIGLSRTVRSGLFPGLRALKAIIPREGMEVYISGFEDPTKQVEDFSTFMPICKQKCAESSVKFRVEIA</sequence>
<dbReference type="OrthoDB" id="3332286at2759"/>
<gene>
    <name evidence="1" type="ORF">SCHPADRAFT_886685</name>
</gene>
<protein>
    <submittedName>
        <fullName evidence="1">Uncharacterized protein</fullName>
    </submittedName>
</protein>
<organism evidence="1 2">
    <name type="scientific">Schizopora paradoxa</name>
    <dbReference type="NCBI Taxonomy" id="27342"/>
    <lineage>
        <taxon>Eukaryota</taxon>
        <taxon>Fungi</taxon>
        <taxon>Dikarya</taxon>
        <taxon>Basidiomycota</taxon>
        <taxon>Agaricomycotina</taxon>
        <taxon>Agaricomycetes</taxon>
        <taxon>Hymenochaetales</taxon>
        <taxon>Schizoporaceae</taxon>
        <taxon>Schizopora</taxon>
    </lineage>
</organism>
<dbReference type="EMBL" id="KQ085900">
    <property type="protein sequence ID" value="KLO17876.1"/>
    <property type="molecule type" value="Genomic_DNA"/>
</dbReference>